<feature type="transmembrane region" description="Helical" evidence="7">
    <location>
        <begin position="118"/>
        <end position="137"/>
    </location>
</feature>
<dbReference type="InterPro" id="IPR035952">
    <property type="entry name" value="Rhomboid-like_sf"/>
</dbReference>
<dbReference type="GO" id="GO:0004252">
    <property type="term" value="F:serine-type endopeptidase activity"/>
    <property type="evidence" value="ECO:0007669"/>
    <property type="project" value="InterPro"/>
</dbReference>
<evidence type="ECO:0000259" key="8">
    <source>
        <dbReference type="Pfam" id="PF01694"/>
    </source>
</evidence>
<evidence type="ECO:0000256" key="7">
    <source>
        <dbReference type="SAM" id="Phobius"/>
    </source>
</evidence>
<gene>
    <name evidence="9" type="ORF">CSX02_07040</name>
</gene>
<proteinExistence type="inferred from homology"/>
<dbReference type="InterPro" id="IPR022764">
    <property type="entry name" value="Peptidase_S54_rhomboid_dom"/>
</dbReference>
<dbReference type="InterPro" id="IPR050925">
    <property type="entry name" value="Rhomboid_protease_S54"/>
</dbReference>
<keyword evidence="10" id="KW-1185">Reference proteome</keyword>
<name>A0A2G3E337_9FIRM</name>
<keyword evidence="3 7" id="KW-0812">Transmembrane</keyword>
<dbReference type="SUPFAM" id="SSF144091">
    <property type="entry name" value="Rhomboid-like"/>
    <property type="match status" value="1"/>
</dbReference>
<reference evidence="9 10" key="1">
    <citation type="submission" date="2017-10" db="EMBL/GenBank/DDBJ databases">
        <title>Resolving the taxonomy of Roseburia spp., Eubacterium rectale and Agathobacter spp. through phylogenomic analysis.</title>
        <authorList>
            <person name="Sheridan P.O."/>
            <person name="Walker A.W."/>
            <person name="Duncan S.H."/>
            <person name="Scott K.P."/>
            <person name="Toole P.W.O."/>
            <person name="Luis P."/>
            <person name="Flint H.J."/>
        </authorList>
    </citation>
    <scope>NUCLEOTIDE SEQUENCE [LARGE SCALE GENOMIC DNA]</scope>
    <source>
        <strain evidence="9 10">JK623</strain>
    </source>
</reference>
<feature type="transmembrane region" description="Helical" evidence="7">
    <location>
        <begin position="12"/>
        <end position="31"/>
    </location>
</feature>
<dbReference type="GO" id="GO:0016020">
    <property type="term" value="C:membrane"/>
    <property type="evidence" value="ECO:0007669"/>
    <property type="project" value="UniProtKB-SubCell"/>
</dbReference>
<keyword evidence="4" id="KW-0378">Hydrolase</keyword>
<dbReference type="RefSeq" id="WP_099386154.1">
    <property type="nucleotide sequence ID" value="NZ_JANSWH010000087.1"/>
</dbReference>
<feature type="transmembrane region" description="Helical" evidence="7">
    <location>
        <begin position="171"/>
        <end position="190"/>
    </location>
</feature>
<dbReference type="PANTHER" id="PTHR43731:SF14">
    <property type="entry name" value="PRESENILIN-ASSOCIATED RHOMBOID-LIKE PROTEIN, MITOCHONDRIAL"/>
    <property type="match status" value="1"/>
</dbReference>
<dbReference type="Pfam" id="PF01694">
    <property type="entry name" value="Rhomboid"/>
    <property type="match status" value="1"/>
</dbReference>
<evidence type="ECO:0000256" key="4">
    <source>
        <dbReference type="ARBA" id="ARBA00022801"/>
    </source>
</evidence>
<comment type="caution">
    <text evidence="9">The sequence shown here is derived from an EMBL/GenBank/DDBJ whole genome shotgun (WGS) entry which is preliminary data.</text>
</comment>
<keyword evidence="5 7" id="KW-1133">Transmembrane helix</keyword>
<comment type="subcellular location">
    <subcellularLocation>
        <location evidence="1">Membrane</location>
        <topology evidence="1">Multi-pass membrane protein</topology>
    </subcellularLocation>
</comment>
<dbReference type="AlphaFoldDB" id="A0A2G3E337"/>
<organism evidence="9 10">
    <name type="scientific">Agathobacter ruminis</name>
    <dbReference type="NCBI Taxonomy" id="1712665"/>
    <lineage>
        <taxon>Bacteria</taxon>
        <taxon>Bacillati</taxon>
        <taxon>Bacillota</taxon>
        <taxon>Clostridia</taxon>
        <taxon>Lachnospirales</taxon>
        <taxon>Lachnospiraceae</taxon>
        <taxon>Agathobacter</taxon>
    </lineage>
</organism>
<protein>
    <recommendedName>
        <fullName evidence="8">Peptidase S54 rhomboid domain-containing protein</fullName>
    </recommendedName>
</protein>
<reference evidence="9 10" key="2">
    <citation type="submission" date="2017-10" db="EMBL/GenBank/DDBJ databases">
        <authorList>
            <person name="Banno H."/>
            <person name="Chua N.-H."/>
        </authorList>
    </citation>
    <scope>NUCLEOTIDE SEQUENCE [LARGE SCALE GENOMIC DNA]</scope>
    <source>
        <strain evidence="9 10">JK623</strain>
    </source>
</reference>
<feature type="transmembrane region" description="Helical" evidence="7">
    <location>
        <begin position="89"/>
        <end position="112"/>
    </location>
</feature>
<evidence type="ECO:0000313" key="10">
    <source>
        <dbReference type="Proteomes" id="UP000224563"/>
    </source>
</evidence>
<evidence type="ECO:0000313" key="9">
    <source>
        <dbReference type="EMBL" id="PHU37575.1"/>
    </source>
</evidence>
<comment type="similarity">
    <text evidence="2">Belongs to the peptidase S54 family.</text>
</comment>
<evidence type="ECO:0000256" key="3">
    <source>
        <dbReference type="ARBA" id="ARBA00022692"/>
    </source>
</evidence>
<evidence type="ECO:0000256" key="5">
    <source>
        <dbReference type="ARBA" id="ARBA00022989"/>
    </source>
</evidence>
<sequence length="198" mass="21951">MNSEKKRLYEPARVIAVCILIGLLAAIYFVVGDGAAVRFGDNYETVWVQHDFYRLFTAIFMHADFHHLWNNCLSLLILGLAFTRKSKPITFYFIFLAGGLIGNIGSVFYHGIMIHDTTTYSLGASGAVYAILGALVIESFVMEHGSDRYGALIYAFLALAISLEQPHIDHAAHLCGLVAGLALEGVLLYIQTQRNLYD</sequence>
<accession>A0A2G3E337</accession>
<dbReference type="EMBL" id="PDYG01000040">
    <property type="protein sequence ID" value="PHU37575.1"/>
    <property type="molecule type" value="Genomic_DNA"/>
</dbReference>
<keyword evidence="6 7" id="KW-0472">Membrane</keyword>
<evidence type="ECO:0000256" key="1">
    <source>
        <dbReference type="ARBA" id="ARBA00004141"/>
    </source>
</evidence>
<dbReference type="Gene3D" id="1.20.1540.10">
    <property type="entry name" value="Rhomboid-like"/>
    <property type="match status" value="1"/>
</dbReference>
<evidence type="ECO:0000256" key="2">
    <source>
        <dbReference type="ARBA" id="ARBA00009045"/>
    </source>
</evidence>
<evidence type="ECO:0000256" key="6">
    <source>
        <dbReference type="ARBA" id="ARBA00023136"/>
    </source>
</evidence>
<feature type="domain" description="Peptidase S54 rhomboid" evidence="8">
    <location>
        <begin position="50"/>
        <end position="188"/>
    </location>
</feature>
<dbReference type="Proteomes" id="UP000224563">
    <property type="component" value="Unassembled WGS sequence"/>
</dbReference>
<dbReference type="PANTHER" id="PTHR43731">
    <property type="entry name" value="RHOMBOID PROTEASE"/>
    <property type="match status" value="1"/>
</dbReference>